<dbReference type="Proteomes" id="UP001596415">
    <property type="component" value="Unassembled WGS sequence"/>
</dbReference>
<dbReference type="SMART" id="SM00245">
    <property type="entry name" value="TSPc"/>
    <property type="match status" value="1"/>
</dbReference>
<evidence type="ECO:0000313" key="2">
    <source>
        <dbReference type="EMBL" id="MFC7358470.1"/>
    </source>
</evidence>
<feature type="domain" description="Tail specific protease" evidence="1">
    <location>
        <begin position="318"/>
        <end position="505"/>
    </location>
</feature>
<dbReference type="EMBL" id="JBHTBN010000006">
    <property type="protein sequence ID" value="MFC7358470.1"/>
    <property type="molecule type" value="Genomic_DNA"/>
</dbReference>
<sequence>MNKSLLFGILLVLLSSCGSVKKYNEAISEKHSIAELHTDVDAAYNQLKKYHPKLYQYTPKEQLDFKFDSLKQAITAPMASRAFYEKLAAVVTNVHQGHISVSPPNIKRTRKERKEFRDKKLAFNTMDFEYLDSKLWVTDAKAEDSVLIGSQVVTIEGETPTNLIKKYNTLIASDGFNQTLFDGMVGSRFPRYYYKNKGFVDSLQITFKTTDSVFDKTFSWKKPEKKKDSIFTDSVENSAVKVKRVTASEKKEKRIAARNKRKYNNKYGYVKSTDEFTRIFNFIGADSTIAYMKIRGFSNGSYDEFYEESFTTMDSLGTKNLIIDLRDNGGGRLNEIDELYSYLTDTEYTFIEKSEIKTRVPFLNSFLSNTNPDLLRGAVLVFSPVIATLNILKTEKENGILYYKWRNSKPQEPKEKNYKGNLYVLINGNSFSASSVLSTHLKATNRATFVGQETGGAYNGTVAGLFRGYELPNSKVVIRMGLMQIEAPYKVEPDGFGVTPDVEITPTRKDREEGRDPELQYVLDMIGEQ</sequence>
<dbReference type="InterPro" id="IPR029045">
    <property type="entry name" value="ClpP/crotonase-like_dom_sf"/>
</dbReference>
<dbReference type="InterPro" id="IPR005151">
    <property type="entry name" value="Tail-specific_protease"/>
</dbReference>
<comment type="caution">
    <text evidence="2">The sequence shown here is derived from an EMBL/GenBank/DDBJ whole genome shotgun (WGS) entry which is preliminary data.</text>
</comment>
<dbReference type="Pfam" id="PF03572">
    <property type="entry name" value="Peptidase_S41"/>
    <property type="match status" value="1"/>
</dbReference>
<dbReference type="PANTHER" id="PTHR32060:SF30">
    <property type="entry name" value="CARBOXY-TERMINAL PROCESSING PROTEASE CTPA"/>
    <property type="match status" value="1"/>
</dbReference>
<evidence type="ECO:0000313" key="3">
    <source>
        <dbReference type="Proteomes" id="UP001596415"/>
    </source>
</evidence>
<accession>A0ABW2MXY1</accession>
<proteinExistence type="predicted"/>
<protein>
    <submittedName>
        <fullName evidence="2">S41 family peptidase</fullName>
    </submittedName>
</protein>
<dbReference type="SUPFAM" id="SSF52096">
    <property type="entry name" value="ClpP/crotonase"/>
    <property type="match status" value="1"/>
</dbReference>
<keyword evidence="3" id="KW-1185">Reference proteome</keyword>
<dbReference type="PROSITE" id="PS51257">
    <property type="entry name" value="PROKAR_LIPOPROTEIN"/>
    <property type="match status" value="1"/>
</dbReference>
<dbReference type="PANTHER" id="PTHR32060">
    <property type="entry name" value="TAIL-SPECIFIC PROTEASE"/>
    <property type="match status" value="1"/>
</dbReference>
<gene>
    <name evidence="2" type="ORF">ACFQO1_12285</name>
</gene>
<dbReference type="Gene3D" id="3.90.226.10">
    <property type="entry name" value="2-enoyl-CoA Hydratase, Chain A, domain 1"/>
    <property type="match status" value="1"/>
</dbReference>
<reference evidence="3" key="1">
    <citation type="journal article" date="2019" name="Int. J. Syst. Evol. Microbiol.">
        <title>The Global Catalogue of Microorganisms (GCM) 10K type strain sequencing project: providing services to taxonomists for standard genome sequencing and annotation.</title>
        <authorList>
            <consortium name="The Broad Institute Genomics Platform"/>
            <consortium name="The Broad Institute Genome Sequencing Center for Infectious Disease"/>
            <person name="Wu L."/>
            <person name="Ma J."/>
        </authorList>
    </citation>
    <scope>NUCLEOTIDE SEQUENCE [LARGE SCALE GENOMIC DNA]</scope>
    <source>
        <strain evidence="3">CGMCC 1.16306</strain>
    </source>
</reference>
<evidence type="ECO:0000259" key="1">
    <source>
        <dbReference type="SMART" id="SM00245"/>
    </source>
</evidence>
<organism evidence="2 3">
    <name type="scientific">Jejudonia soesokkakensis</name>
    <dbReference type="NCBI Taxonomy" id="1323432"/>
    <lineage>
        <taxon>Bacteria</taxon>
        <taxon>Pseudomonadati</taxon>
        <taxon>Bacteroidota</taxon>
        <taxon>Flavobacteriia</taxon>
        <taxon>Flavobacteriales</taxon>
        <taxon>Flavobacteriaceae</taxon>
        <taxon>Jejudonia</taxon>
    </lineage>
</organism>
<name>A0ABW2MXY1_9FLAO</name>
<dbReference type="RefSeq" id="WP_380218440.1">
    <property type="nucleotide sequence ID" value="NZ_JBHTBN010000006.1"/>
</dbReference>